<accession>A0A124IW41</accession>
<organism evidence="14 15">
    <name type="scientific">Ferroacidibacillus organovorans</name>
    <dbReference type="NCBI Taxonomy" id="1765683"/>
    <lineage>
        <taxon>Bacteria</taxon>
        <taxon>Bacillati</taxon>
        <taxon>Bacillota</taxon>
        <taxon>Bacilli</taxon>
        <taxon>Bacillales</taxon>
        <taxon>Alicyclobacillaceae</taxon>
        <taxon>Ferroacidibacillus</taxon>
    </lineage>
</organism>
<keyword evidence="3 12" id="KW-1003">Cell membrane</keyword>
<feature type="transmembrane region" description="Helical" evidence="12">
    <location>
        <begin position="7"/>
        <end position="24"/>
    </location>
</feature>
<feature type="domain" description="Peptidase M48" evidence="13">
    <location>
        <begin position="64"/>
        <end position="282"/>
    </location>
</feature>
<evidence type="ECO:0000256" key="2">
    <source>
        <dbReference type="ARBA" id="ARBA00009779"/>
    </source>
</evidence>
<feature type="binding site" evidence="12">
    <location>
        <position position="133"/>
    </location>
    <ligand>
        <name>Zn(2+)</name>
        <dbReference type="ChEBI" id="CHEBI:29105"/>
        <note>catalytic</note>
    </ligand>
</feature>
<name>A0A124IW41_9BACL</name>
<dbReference type="RefSeq" id="WP_067714572.1">
    <property type="nucleotide sequence ID" value="NZ_LPVJ01000020.1"/>
</dbReference>
<feature type="transmembrane region" description="Helical" evidence="12">
    <location>
        <begin position="139"/>
        <end position="156"/>
    </location>
</feature>
<evidence type="ECO:0000256" key="1">
    <source>
        <dbReference type="ARBA" id="ARBA00004651"/>
    </source>
</evidence>
<evidence type="ECO:0000256" key="7">
    <source>
        <dbReference type="ARBA" id="ARBA00022801"/>
    </source>
</evidence>
<evidence type="ECO:0000256" key="4">
    <source>
        <dbReference type="ARBA" id="ARBA00022670"/>
    </source>
</evidence>
<dbReference type="OrthoDB" id="15218at2"/>
<dbReference type="InterPro" id="IPR050083">
    <property type="entry name" value="HtpX_protease"/>
</dbReference>
<feature type="transmembrane region" description="Helical" evidence="12">
    <location>
        <begin position="176"/>
        <end position="197"/>
    </location>
</feature>
<dbReference type="AlphaFoldDB" id="A0A124IW41"/>
<evidence type="ECO:0000256" key="12">
    <source>
        <dbReference type="HAMAP-Rule" id="MF_00188"/>
    </source>
</evidence>
<dbReference type="InterPro" id="IPR022919">
    <property type="entry name" value="Pept_M48_protease_HtpX"/>
</dbReference>
<reference evidence="14 15" key="1">
    <citation type="submission" date="2015-12" db="EMBL/GenBank/DDBJ databases">
        <title>Draft genome sequence of Acidibacillus ferrooxidans ITV001, isolated from a chalcopyrite acid mine drainage site in Brazil.</title>
        <authorList>
            <person name="Dall'Agnol H."/>
            <person name="Nancucheo I."/>
            <person name="Johnson B."/>
            <person name="Oliveira R."/>
            <person name="Leite L."/>
            <person name="Pylro V."/>
            <person name="Nunes G.L."/>
            <person name="Tzotzos G."/>
            <person name="Fernandes G.R."/>
            <person name="Dutra J."/>
            <person name="Orellana S.C."/>
            <person name="Oliveira G."/>
        </authorList>
    </citation>
    <scope>NUCLEOTIDE SEQUENCE [LARGE SCALE GENOMIC DNA]</scope>
    <source>
        <strain evidence="15">ITV01</strain>
    </source>
</reference>
<evidence type="ECO:0000256" key="11">
    <source>
        <dbReference type="ARBA" id="ARBA00023136"/>
    </source>
</evidence>
<dbReference type="GO" id="GO:0008270">
    <property type="term" value="F:zinc ion binding"/>
    <property type="evidence" value="ECO:0007669"/>
    <property type="project" value="UniProtKB-UniRule"/>
</dbReference>
<dbReference type="InterPro" id="IPR001915">
    <property type="entry name" value="Peptidase_M48"/>
</dbReference>
<gene>
    <name evidence="12" type="primary">htpX</name>
    <name evidence="14" type="ORF">ATW55_09615</name>
</gene>
<dbReference type="CDD" id="cd07336">
    <property type="entry name" value="M48B_HtpX_like"/>
    <property type="match status" value="1"/>
</dbReference>
<sequence length="287" mass="31063">MNTLKTWMLMTILTVFIVLIGTLFGRGGATIALVVAVAMNGFSYFFSDQVALAMSGAKPVTEREAPTLYAAVRHLSTRAGLPMPRVLIAPSQQPNAFATGRNPKNAAVVVNQGLLDILTERELTGVLAHEMSHIRHHDILVATVAATLAGAITWLAHMLQWGLYFGMGNDRRNQNVFADLVVIILAPIAAAMIQMAISRSREYKADAGAAHLTRDPDALADALAKLGHTSRFGTSNRSAYETPSTAAAAFAHLYIVNPLRGQTLAGLFSTHPPTEERIRRLRLMRIA</sequence>
<evidence type="ECO:0000256" key="3">
    <source>
        <dbReference type="ARBA" id="ARBA00022475"/>
    </source>
</evidence>
<dbReference type="EMBL" id="LPVJ01000020">
    <property type="protein sequence ID" value="KUO96211.1"/>
    <property type="molecule type" value="Genomic_DNA"/>
</dbReference>
<keyword evidence="5 12" id="KW-0812">Transmembrane</keyword>
<dbReference type="Pfam" id="PF01435">
    <property type="entry name" value="Peptidase_M48"/>
    <property type="match status" value="1"/>
</dbReference>
<dbReference type="EC" id="3.4.24.-" evidence="12"/>
<dbReference type="Gene3D" id="3.30.2010.10">
    <property type="entry name" value="Metalloproteases ('zincins'), catalytic domain"/>
    <property type="match status" value="1"/>
</dbReference>
<feature type="transmembrane region" description="Helical" evidence="12">
    <location>
        <begin position="30"/>
        <end position="47"/>
    </location>
</feature>
<feature type="binding site" evidence="12">
    <location>
        <position position="129"/>
    </location>
    <ligand>
        <name>Zn(2+)</name>
        <dbReference type="ChEBI" id="CHEBI:29105"/>
        <note>catalytic</note>
    </ligand>
</feature>
<feature type="binding site" evidence="12">
    <location>
        <position position="202"/>
    </location>
    <ligand>
        <name>Zn(2+)</name>
        <dbReference type="ChEBI" id="CHEBI:29105"/>
        <note>catalytic</note>
    </ligand>
</feature>
<keyword evidence="11 12" id="KW-0472">Membrane</keyword>
<dbReference type="PANTHER" id="PTHR43221:SF1">
    <property type="entry name" value="PROTEASE HTPX"/>
    <property type="match status" value="1"/>
</dbReference>
<feature type="active site" evidence="12">
    <location>
        <position position="130"/>
    </location>
</feature>
<comment type="cofactor">
    <cofactor evidence="12">
        <name>Zn(2+)</name>
        <dbReference type="ChEBI" id="CHEBI:29105"/>
    </cofactor>
    <text evidence="12">Binds 1 zinc ion per subunit.</text>
</comment>
<evidence type="ECO:0000259" key="13">
    <source>
        <dbReference type="Pfam" id="PF01435"/>
    </source>
</evidence>
<comment type="caution">
    <text evidence="14">The sequence shown here is derived from an EMBL/GenBank/DDBJ whole genome shotgun (WGS) entry which is preliminary data.</text>
</comment>
<keyword evidence="15" id="KW-1185">Reference proteome</keyword>
<comment type="subcellular location">
    <subcellularLocation>
        <location evidence="1 12">Cell membrane</location>
        <topology evidence="1 12">Multi-pass membrane protein</topology>
    </subcellularLocation>
</comment>
<keyword evidence="8 12" id="KW-0862">Zinc</keyword>
<evidence type="ECO:0000256" key="5">
    <source>
        <dbReference type="ARBA" id="ARBA00022692"/>
    </source>
</evidence>
<dbReference type="PANTHER" id="PTHR43221">
    <property type="entry name" value="PROTEASE HTPX"/>
    <property type="match status" value="1"/>
</dbReference>
<protein>
    <recommendedName>
        <fullName evidence="12">Protease HtpX homolog</fullName>
        <ecNumber evidence="12">3.4.24.-</ecNumber>
    </recommendedName>
</protein>
<proteinExistence type="inferred from homology"/>
<evidence type="ECO:0000256" key="10">
    <source>
        <dbReference type="ARBA" id="ARBA00023049"/>
    </source>
</evidence>
<comment type="similarity">
    <text evidence="2 12">Belongs to the peptidase M48B family.</text>
</comment>
<keyword evidence="4 12" id="KW-0645">Protease</keyword>
<dbReference type="GO" id="GO:0004222">
    <property type="term" value="F:metalloendopeptidase activity"/>
    <property type="evidence" value="ECO:0007669"/>
    <property type="project" value="UniProtKB-UniRule"/>
</dbReference>
<dbReference type="Proteomes" id="UP000053557">
    <property type="component" value="Unassembled WGS sequence"/>
</dbReference>
<keyword evidence="9 12" id="KW-1133">Transmembrane helix</keyword>
<evidence type="ECO:0000313" key="14">
    <source>
        <dbReference type="EMBL" id="KUO96211.1"/>
    </source>
</evidence>
<evidence type="ECO:0000256" key="6">
    <source>
        <dbReference type="ARBA" id="ARBA00022723"/>
    </source>
</evidence>
<keyword evidence="10 12" id="KW-0482">Metalloprotease</keyword>
<dbReference type="HAMAP" id="MF_00188">
    <property type="entry name" value="Pept_M48_protease_HtpX"/>
    <property type="match status" value="1"/>
</dbReference>
<keyword evidence="6 12" id="KW-0479">Metal-binding</keyword>
<evidence type="ECO:0000256" key="8">
    <source>
        <dbReference type="ARBA" id="ARBA00022833"/>
    </source>
</evidence>
<evidence type="ECO:0000313" key="15">
    <source>
        <dbReference type="Proteomes" id="UP000053557"/>
    </source>
</evidence>
<dbReference type="GO" id="GO:0006508">
    <property type="term" value="P:proteolysis"/>
    <property type="evidence" value="ECO:0007669"/>
    <property type="project" value="UniProtKB-KW"/>
</dbReference>
<evidence type="ECO:0000256" key="9">
    <source>
        <dbReference type="ARBA" id="ARBA00022989"/>
    </source>
</evidence>
<keyword evidence="7 12" id="KW-0378">Hydrolase</keyword>
<dbReference type="GO" id="GO:0005886">
    <property type="term" value="C:plasma membrane"/>
    <property type="evidence" value="ECO:0007669"/>
    <property type="project" value="UniProtKB-SubCell"/>
</dbReference>